<feature type="region of interest" description="Disordered" evidence="1">
    <location>
        <begin position="138"/>
        <end position="161"/>
    </location>
</feature>
<keyword evidence="3" id="KW-1185">Reference proteome</keyword>
<proteinExistence type="predicted"/>
<feature type="compositionally biased region" description="Polar residues" evidence="1">
    <location>
        <begin position="1"/>
        <end position="10"/>
    </location>
</feature>
<protein>
    <submittedName>
        <fullName evidence="2">Uncharacterized protein</fullName>
    </submittedName>
</protein>
<dbReference type="AlphaFoldDB" id="A0A2S9KFP1"/>
<accession>A0A2S9KFP1</accession>
<name>A0A2S9KFP1_9BURK</name>
<dbReference type="EMBL" id="PVLR01000016">
    <property type="protein sequence ID" value="PRD69259.1"/>
    <property type="molecule type" value="Genomic_DNA"/>
</dbReference>
<comment type="caution">
    <text evidence="2">The sequence shown here is derived from an EMBL/GenBank/DDBJ whole genome shotgun (WGS) entry which is preliminary data.</text>
</comment>
<evidence type="ECO:0000313" key="3">
    <source>
        <dbReference type="Proteomes" id="UP000238326"/>
    </source>
</evidence>
<dbReference type="Proteomes" id="UP000238326">
    <property type="component" value="Unassembled WGS sequence"/>
</dbReference>
<organism evidence="2 3">
    <name type="scientific">Malikia spinosa</name>
    <dbReference type="NCBI Taxonomy" id="86180"/>
    <lineage>
        <taxon>Bacteria</taxon>
        <taxon>Pseudomonadati</taxon>
        <taxon>Pseudomonadota</taxon>
        <taxon>Betaproteobacteria</taxon>
        <taxon>Burkholderiales</taxon>
        <taxon>Comamonadaceae</taxon>
        <taxon>Malikia</taxon>
    </lineage>
</organism>
<gene>
    <name evidence="2" type="ORF">C6P61_06340</name>
</gene>
<feature type="region of interest" description="Disordered" evidence="1">
    <location>
        <begin position="1"/>
        <end position="24"/>
    </location>
</feature>
<evidence type="ECO:0000313" key="2">
    <source>
        <dbReference type="EMBL" id="PRD69259.1"/>
    </source>
</evidence>
<sequence length="161" mass="17553">MSDTTKTSDAVIQKRRADDWKRPSSVPRQDVFNWRDGENVAFIDDKGYARIGAALSGARAITAILMQHDLDRNNDEGQEPGLRLGEITTHGLFEALASCLELAEMQATSGNSTWTTTAAADGPEAKHMRQAAMDARIHQDDRSAAARVKMRAEQAAKRGAA</sequence>
<reference evidence="2 3" key="1">
    <citation type="submission" date="2018-03" db="EMBL/GenBank/DDBJ databases">
        <title>Comparative genomics illustrates the genes involved in a hyperalkaliphilic mechanisms of Serpentinomonas isolated from highly-alkaline calcium-rich serpentinized springs.</title>
        <authorList>
            <person name="Suzuki S."/>
            <person name="Ishii S."/>
            <person name="Walworth N."/>
            <person name="Bird L."/>
            <person name="Kuenen J.G."/>
            <person name="Nealson K.H."/>
        </authorList>
    </citation>
    <scope>NUCLEOTIDE SEQUENCE [LARGE SCALE GENOMIC DNA]</scope>
    <source>
        <strain evidence="2 3">83</strain>
    </source>
</reference>
<dbReference type="RefSeq" id="WP_105729091.1">
    <property type="nucleotide sequence ID" value="NZ_PVLR01000016.1"/>
</dbReference>
<evidence type="ECO:0000256" key="1">
    <source>
        <dbReference type="SAM" id="MobiDB-lite"/>
    </source>
</evidence>